<gene>
    <name evidence="2" type="ORF">FHS13_002641</name>
</gene>
<sequence>MSATMTTRAPKTSVTHQLHRLRAAYRHRGWTLWHGNATGQYWAAHTGQMVILSGDSAQELEARIECLEQSSRPSETTLARLVQARRTGALRLSPRPLPRGSRAWHGTAAVRT</sequence>
<dbReference type="AlphaFoldDB" id="A0A841IR36"/>
<reference evidence="2 3" key="1">
    <citation type="submission" date="2020-08" db="EMBL/GenBank/DDBJ databases">
        <title>Genomic Encyclopedia of Type Strains, Phase III (KMG-III): the genomes of soil and plant-associated and newly described type strains.</title>
        <authorList>
            <person name="Whitman W."/>
        </authorList>
    </citation>
    <scope>NUCLEOTIDE SEQUENCE [LARGE SCALE GENOMIC DNA]</scope>
    <source>
        <strain evidence="2 3">CECT 8712</strain>
    </source>
</reference>
<organism evidence="2 3">
    <name type="scientific">Nocardiopsis algeriensis</name>
    <dbReference type="NCBI Taxonomy" id="1478215"/>
    <lineage>
        <taxon>Bacteria</taxon>
        <taxon>Bacillati</taxon>
        <taxon>Actinomycetota</taxon>
        <taxon>Actinomycetes</taxon>
        <taxon>Streptosporangiales</taxon>
        <taxon>Nocardiopsidaceae</taxon>
        <taxon>Nocardiopsis</taxon>
    </lineage>
</organism>
<keyword evidence="3" id="KW-1185">Reference proteome</keyword>
<evidence type="ECO:0000256" key="1">
    <source>
        <dbReference type="SAM" id="MobiDB-lite"/>
    </source>
</evidence>
<protein>
    <submittedName>
        <fullName evidence="2">Uncharacterized protein</fullName>
    </submittedName>
</protein>
<accession>A0A841IR36</accession>
<feature type="compositionally biased region" description="Low complexity" evidence="1">
    <location>
        <begin position="92"/>
        <end position="103"/>
    </location>
</feature>
<name>A0A841IR36_9ACTN</name>
<dbReference type="RefSeq" id="WP_246405266.1">
    <property type="nucleotide sequence ID" value="NZ_JACHJO010000007.1"/>
</dbReference>
<feature type="region of interest" description="Disordered" evidence="1">
    <location>
        <begin position="92"/>
        <end position="112"/>
    </location>
</feature>
<proteinExistence type="predicted"/>
<evidence type="ECO:0000313" key="3">
    <source>
        <dbReference type="Proteomes" id="UP000536604"/>
    </source>
</evidence>
<comment type="caution">
    <text evidence="2">The sequence shown here is derived from an EMBL/GenBank/DDBJ whole genome shotgun (WGS) entry which is preliminary data.</text>
</comment>
<evidence type="ECO:0000313" key="2">
    <source>
        <dbReference type="EMBL" id="MBB6120684.1"/>
    </source>
</evidence>
<dbReference type="EMBL" id="JACHJO010000007">
    <property type="protein sequence ID" value="MBB6120684.1"/>
    <property type="molecule type" value="Genomic_DNA"/>
</dbReference>
<dbReference type="Proteomes" id="UP000536604">
    <property type="component" value="Unassembled WGS sequence"/>
</dbReference>